<dbReference type="Proteomes" id="UP001175228">
    <property type="component" value="Unassembled WGS sequence"/>
</dbReference>
<accession>A0AA39USE8</accession>
<dbReference type="AlphaFoldDB" id="A0AA39USE8"/>
<organism evidence="1 2">
    <name type="scientific">Armillaria luteobubalina</name>
    <dbReference type="NCBI Taxonomy" id="153913"/>
    <lineage>
        <taxon>Eukaryota</taxon>
        <taxon>Fungi</taxon>
        <taxon>Dikarya</taxon>
        <taxon>Basidiomycota</taxon>
        <taxon>Agaricomycotina</taxon>
        <taxon>Agaricomycetes</taxon>
        <taxon>Agaricomycetidae</taxon>
        <taxon>Agaricales</taxon>
        <taxon>Marasmiineae</taxon>
        <taxon>Physalacriaceae</taxon>
        <taxon>Armillaria</taxon>
    </lineage>
</organism>
<keyword evidence="2" id="KW-1185">Reference proteome</keyword>
<comment type="caution">
    <text evidence="1">The sequence shown here is derived from an EMBL/GenBank/DDBJ whole genome shotgun (WGS) entry which is preliminary data.</text>
</comment>
<evidence type="ECO:0000313" key="1">
    <source>
        <dbReference type="EMBL" id="KAK0501058.1"/>
    </source>
</evidence>
<gene>
    <name evidence="1" type="ORF">EDD18DRAFT_788864</name>
</gene>
<sequence length="102" mass="11705">MSSLVFIVFSLGKASYVYAFVRIDYWLGSSLWTRVDICYANAGQWQETGFSRGQQHMKTFHTLDKVLRWMDGSEAGIIPGSKDGYITVCSHMFETEGQWIHQ</sequence>
<proteinExistence type="predicted"/>
<dbReference type="EMBL" id="JAUEPU010000007">
    <property type="protein sequence ID" value="KAK0501058.1"/>
    <property type="molecule type" value="Genomic_DNA"/>
</dbReference>
<name>A0AA39USE8_9AGAR</name>
<reference evidence="1" key="1">
    <citation type="submission" date="2023-06" db="EMBL/GenBank/DDBJ databases">
        <authorList>
            <consortium name="Lawrence Berkeley National Laboratory"/>
            <person name="Ahrendt S."/>
            <person name="Sahu N."/>
            <person name="Indic B."/>
            <person name="Wong-Bajracharya J."/>
            <person name="Merenyi Z."/>
            <person name="Ke H.-M."/>
            <person name="Monk M."/>
            <person name="Kocsube S."/>
            <person name="Drula E."/>
            <person name="Lipzen A."/>
            <person name="Balint B."/>
            <person name="Henrissat B."/>
            <person name="Andreopoulos B."/>
            <person name="Martin F.M."/>
            <person name="Harder C.B."/>
            <person name="Rigling D."/>
            <person name="Ford K.L."/>
            <person name="Foster G.D."/>
            <person name="Pangilinan J."/>
            <person name="Papanicolaou A."/>
            <person name="Barry K."/>
            <person name="LaButti K."/>
            <person name="Viragh M."/>
            <person name="Koriabine M."/>
            <person name="Yan M."/>
            <person name="Riley R."/>
            <person name="Champramary S."/>
            <person name="Plett K.L."/>
            <person name="Tsai I.J."/>
            <person name="Slot J."/>
            <person name="Sipos G."/>
            <person name="Plett J."/>
            <person name="Nagy L.G."/>
            <person name="Grigoriev I.V."/>
        </authorList>
    </citation>
    <scope>NUCLEOTIDE SEQUENCE</scope>
    <source>
        <strain evidence="1">HWK02</strain>
    </source>
</reference>
<protein>
    <submittedName>
        <fullName evidence="1">Uncharacterized protein</fullName>
    </submittedName>
</protein>
<evidence type="ECO:0000313" key="2">
    <source>
        <dbReference type="Proteomes" id="UP001175228"/>
    </source>
</evidence>